<dbReference type="RefSeq" id="XP_046058776.1">
    <property type="nucleotide sequence ID" value="XM_046207807.1"/>
</dbReference>
<dbReference type="EMBL" id="JAEUBE010000439">
    <property type="protein sequence ID" value="KAH3661663.1"/>
    <property type="molecule type" value="Genomic_DNA"/>
</dbReference>
<dbReference type="AlphaFoldDB" id="A0A9P8NXE3"/>
<accession>A0A9P8NXE3</accession>
<evidence type="ECO:0000313" key="2">
    <source>
        <dbReference type="Proteomes" id="UP000769157"/>
    </source>
</evidence>
<protein>
    <submittedName>
        <fullName evidence="1">Uncharacterized protein</fullName>
    </submittedName>
</protein>
<gene>
    <name evidence="1" type="ORF">OGAPHI_006513</name>
</gene>
<keyword evidence="2" id="KW-1185">Reference proteome</keyword>
<organism evidence="1 2">
    <name type="scientific">Ogataea philodendri</name>
    <dbReference type="NCBI Taxonomy" id="1378263"/>
    <lineage>
        <taxon>Eukaryota</taxon>
        <taxon>Fungi</taxon>
        <taxon>Dikarya</taxon>
        <taxon>Ascomycota</taxon>
        <taxon>Saccharomycotina</taxon>
        <taxon>Pichiomycetes</taxon>
        <taxon>Pichiales</taxon>
        <taxon>Pichiaceae</taxon>
        <taxon>Ogataea</taxon>
    </lineage>
</organism>
<dbReference type="Proteomes" id="UP000769157">
    <property type="component" value="Unassembled WGS sequence"/>
</dbReference>
<evidence type="ECO:0000313" key="1">
    <source>
        <dbReference type="EMBL" id="KAH3661663.1"/>
    </source>
</evidence>
<dbReference type="Pfam" id="PF13092">
    <property type="entry name" value="CENP-L"/>
    <property type="match status" value="1"/>
</dbReference>
<sequence length="398" mass="44490">MSTHSSDPSPNASGRIVAEPVAAPMRMVSGFSTTWFKAGALGPITTENTIFIRLIFCNLGGARVCETDGAERLLLGYFDQPSSNRRSSDLAVRAVVSILEDSGPSFNGGSHYISKFLFQLRSLAHESLVDRLCYNELDSNPEIDAFKKKIVAAILANDLYKSSNPGQLIPASSRFYANGRSTSDKPDFADVLRHLEVRARIKEFEYESHSLRLGLLRYRLPNVLPFQVSVFIEVQPGVMLFMTKSLPKLHHVTTDFLVNDLGCLISPVRLDDAFLKEILDSTIEELDSAAVGELELAFANIKTTNNALSQLVINVPRADVAKFPKTNFSAALFEHLRKNTAIDFQKLQLTKIRCDLYLFLAEGRLRFNSELGFQPYVDEEDPRPSLWPFLMRICDLCT</sequence>
<proteinExistence type="predicted"/>
<reference evidence="1" key="2">
    <citation type="submission" date="2021-01" db="EMBL/GenBank/DDBJ databases">
        <authorList>
            <person name="Schikora-Tamarit M.A."/>
        </authorList>
    </citation>
    <scope>NUCLEOTIDE SEQUENCE</scope>
    <source>
        <strain evidence="1">CBS6075</strain>
    </source>
</reference>
<comment type="caution">
    <text evidence="1">The sequence shown here is derived from an EMBL/GenBank/DDBJ whole genome shotgun (WGS) entry which is preliminary data.</text>
</comment>
<name>A0A9P8NXE3_9ASCO</name>
<reference evidence="1" key="1">
    <citation type="journal article" date="2021" name="Open Biol.">
        <title>Shared evolutionary footprints suggest mitochondrial oxidative damage underlies multiple complex I losses in fungi.</title>
        <authorList>
            <person name="Schikora-Tamarit M.A."/>
            <person name="Marcet-Houben M."/>
            <person name="Nosek J."/>
            <person name="Gabaldon T."/>
        </authorList>
    </citation>
    <scope>NUCLEOTIDE SEQUENCE</scope>
    <source>
        <strain evidence="1">CBS6075</strain>
    </source>
</reference>
<dbReference type="GeneID" id="70238477"/>
<dbReference type="OrthoDB" id="3995864at2759"/>
<dbReference type="InterPro" id="IPR025204">
    <property type="entry name" value="CENP-L"/>
</dbReference>